<dbReference type="RefSeq" id="WP_309993618.1">
    <property type="nucleotide sequence ID" value="NZ_JAVDTI010000012.1"/>
</dbReference>
<evidence type="ECO:0000313" key="3">
    <source>
        <dbReference type="Proteomes" id="UP001264980"/>
    </source>
</evidence>
<protein>
    <submittedName>
        <fullName evidence="2">Uncharacterized protein</fullName>
    </submittedName>
</protein>
<keyword evidence="1" id="KW-1133">Transmembrane helix</keyword>
<sequence>MEARQKLSQERHRLALRFGLSESDIEPELVPLMLTVEQSINKIDQAAGKINESVKPVVYNNHYDRNASAWTALWGNISTGIARHIVAVLLVVLSFLVCCVAIFVIRDAIVDQKKVELAEKHWERINRYFIIDQKGNYFIPKENYVITSDKKGIKLIGKEE</sequence>
<keyword evidence="3" id="KW-1185">Reference proteome</keyword>
<accession>A0ABU1R8K0</accession>
<comment type="caution">
    <text evidence="2">The sequence shown here is derived from an EMBL/GenBank/DDBJ whole genome shotgun (WGS) entry which is preliminary data.</text>
</comment>
<feature type="transmembrane region" description="Helical" evidence="1">
    <location>
        <begin position="81"/>
        <end position="105"/>
    </location>
</feature>
<keyword evidence="1" id="KW-0472">Membrane</keyword>
<keyword evidence="1" id="KW-0812">Transmembrane</keyword>
<name>A0ABU1R8K0_9BACT</name>
<dbReference type="EMBL" id="JAVDTI010000012">
    <property type="protein sequence ID" value="MDR6809734.1"/>
    <property type="molecule type" value="Genomic_DNA"/>
</dbReference>
<organism evidence="2 3">
    <name type="scientific">Dyadobacter fermentans</name>
    <dbReference type="NCBI Taxonomy" id="94254"/>
    <lineage>
        <taxon>Bacteria</taxon>
        <taxon>Pseudomonadati</taxon>
        <taxon>Bacteroidota</taxon>
        <taxon>Cytophagia</taxon>
        <taxon>Cytophagales</taxon>
        <taxon>Spirosomataceae</taxon>
        <taxon>Dyadobacter</taxon>
    </lineage>
</organism>
<evidence type="ECO:0000313" key="2">
    <source>
        <dbReference type="EMBL" id="MDR6809734.1"/>
    </source>
</evidence>
<evidence type="ECO:0000256" key="1">
    <source>
        <dbReference type="SAM" id="Phobius"/>
    </source>
</evidence>
<reference evidence="2 3" key="1">
    <citation type="submission" date="2023-07" db="EMBL/GenBank/DDBJ databases">
        <title>Sorghum-associated microbial communities from plants grown in Nebraska, USA.</title>
        <authorList>
            <person name="Schachtman D."/>
        </authorList>
    </citation>
    <scope>NUCLEOTIDE SEQUENCE [LARGE SCALE GENOMIC DNA]</scope>
    <source>
        <strain evidence="2 3">BE57</strain>
    </source>
</reference>
<gene>
    <name evidence="2" type="ORF">J2W84_006810</name>
</gene>
<dbReference type="Proteomes" id="UP001264980">
    <property type="component" value="Unassembled WGS sequence"/>
</dbReference>
<proteinExistence type="predicted"/>